<dbReference type="InterPro" id="IPR009057">
    <property type="entry name" value="Homeodomain-like_sf"/>
</dbReference>
<evidence type="ECO:0000313" key="5">
    <source>
        <dbReference type="EMBL" id="RYU90488.1"/>
    </source>
</evidence>
<dbReference type="OrthoDB" id="9787988at2"/>
<dbReference type="GO" id="GO:0043565">
    <property type="term" value="F:sequence-specific DNA binding"/>
    <property type="evidence" value="ECO:0007669"/>
    <property type="project" value="InterPro"/>
</dbReference>
<dbReference type="EMBL" id="SEWG01000003">
    <property type="protein sequence ID" value="RYU90488.1"/>
    <property type="molecule type" value="Genomic_DNA"/>
</dbReference>
<feature type="domain" description="HTH araC/xylS-type" evidence="4">
    <location>
        <begin position="187"/>
        <end position="286"/>
    </location>
</feature>
<gene>
    <name evidence="5" type="ORF">EWM62_07465</name>
</gene>
<dbReference type="PANTHER" id="PTHR43280">
    <property type="entry name" value="ARAC-FAMILY TRANSCRIPTIONAL REGULATOR"/>
    <property type="match status" value="1"/>
</dbReference>
<dbReference type="Proteomes" id="UP000293331">
    <property type="component" value="Unassembled WGS sequence"/>
</dbReference>
<accession>A0A4Q5LLG8</accession>
<comment type="caution">
    <text evidence="5">The sequence shown here is derived from an EMBL/GenBank/DDBJ whole genome shotgun (WGS) entry which is preliminary data.</text>
</comment>
<dbReference type="Gene3D" id="1.10.10.60">
    <property type="entry name" value="Homeodomain-like"/>
    <property type="match status" value="2"/>
</dbReference>
<sequence>MKVLPFTIPVPHDKTIIVQSEILPNFYPHLHRHAEVQITWIKEGQGTLIAGNSMHPFNNGEIYVLGKNLPHLFKSGPEYFDDDSNLTVETLTIFFDPEGKMSALFSLPEMKVVQSFFEHWQCGFKIPKTVHSVFTTLIDKVEHTKGAYQMSVFIKMLHLISKIEGLQPLSSINYTQPLTDPEGMRIALVYNYIMHNFNKALTLEDVAQQAHLTPNAFCRYFKKHTRTTFTAFVNKVRVNQACKLLMDGDYNSIADVAYSCGFTSLTNFNYVFKNVSGKSPRTYLHDYERELKT</sequence>
<keyword evidence="6" id="KW-1185">Reference proteome</keyword>
<dbReference type="Gene3D" id="2.60.120.10">
    <property type="entry name" value="Jelly Rolls"/>
    <property type="match status" value="1"/>
</dbReference>
<organism evidence="5 6">
    <name type="scientific">Mucilaginibacter terrigena</name>
    <dbReference type="NCBI Taxonomy" id="2492395"/>
    <lineage>
        <taxon>Bacteria</taxon>
        <taxon>Pseudomonadati</taxon>
        <taxon>Bacteroidota</taxon>
        <taxon>Sphingobacteriia</taxon>
        <taxon>Sphingobacteriales</taxon>
        <taxon>Sphingobacteriaceae</taxon>
        <taxon>Mucilaginibacter</taxon>
    </lineage>
</organism>
<dbReference type="Pfam" id="PF12833">
    <property type="entry name" value="HTH_18"/>
    <property type="match status" value="1"/>
</dbReference>
<name>A0A4Q5LLG8_9SPHI</name>
<keyword evidence="3" id="KW-0804">Transcription</keyword>
<dbReference type="SMART" id="SM00342">
    <property type="entry name" value="HTH_ARAC"/>
    <property type="match status" value="1"/>
</dbReference>
<dbReference type="InterPro" id="IPR018060">
    <property type="entry name" value="HTH_AraC"/>
</dbReference>
<reference evidence="5 6" key="1">
    <citation type="submission" date="2019-02" db="EMBL/GenBank/DDBJ databases">
        <title>Bacterial novel species Mucilaginibacter sp. 17JY9-4 isolated from soil.</title>
        <authorList>
            <person name="Jung H.-Y."/>
        </authorList>
    </citation>
    <scope>NUCLEOTIDE SEQUENCE [LARGE SCALE GENOMIC DNA]</scope>
    <source>
        <strain evidence="5 6">17JY9-4</strain>
    </source>
</reference>
<evidence type="ECO:0000256" key="2">
    <source>
        <dbReference type="ARBA" id="ARBA00023125"/>
    </source>
</evidence>
<keyword evidence="1" id="KW-0805">Transcription regulation</keyword>
<dbReference type="RefSeq" id="WP_129876048.1">
    <property type="nucleotide sequence ID" value="NZ_SEWG01000003.1"/>
</dbReference>
<evidence type="ECO:0000313" key="6">
    <source>
        <dbReference type="Proteomes" id="UP000293331"/>
    </source>
</evidence>
<dbReference type="InterPro" id="IPR014710">
    <property type="entry name" value="RmlC-like_jellyroll"/>
</dbReference>
<dbReference type="PANTHER" id="PTHR43280:SF27">
    <property type="entry name" value="TRANSCRIPTIONAL REGULATOR MTLR"/>
    <property type="match status" value="1"/>
</dbReference>
<evidence type="ECO:0000259" key="4">
    <source>
        <dbReference type="PROSITE" id="PS01124"/>
    </source>
</evidence>
<dbReference type="PROSITE" id="PS01124">
    <property type="entry name" value="HTH_ARAC_FAMILY_2"/>
    <property type="match status" value="1"/>
</dbReference>
<dbReference type="SUPFAM" id="SSF51182">
    <property type="entry name" value="RmlC-like cupins"/>
    <property type="match status" value="1"/>
</dbReference>
<keyword evidence="2" id="KW-0238">DNA-binding</keyword>
<dbReference type="AlphaFoldDB" id="A0A4Q5LLG8"/>
<evidence type="ECO:0000256" key="3">
    <source>
        <dbReference type="ARBA" id="ARBA00023163"/>
    </source>
</evidence>
<dbReference type="GO" id="GO:0003700">
    <property type="term" value="F:DNA-binding transcription factor activity"/>
    <property type="evidence" value="ECO:0007669"/>
    <property type="project" value="InterPro"/>
</dbReference>
<dbReference type="InterPro" id="IPR011051">
    <property type="entry name" value="RmlC_Cupin_sf"/>
</dbReference>
<dbReference type="SUPFAM" id="SSF46689">
    <property type="entry name" value="Homeodomain-like"/>
    <property type="match status" value="2"/>
</dbReference>
<evidence type="ECO:0000256" key="1">
    <source>
        <dbReference type="ARBA" id="ARBA00023015"/>
    </source>
</evidence>
<dbReference type="InterPro" id="IPR018062">
    <property type="entry name" value="HTH_AraC-typ_CS"/>
</dbReference>
<proteinExistence type="predicted"/>
<dbReference type="PROSITE" id="PS00041">
    <property type="entry name" value="HTH_ARAC_FAMILY_1"/>
    <property type="match status" value="1"/>
</dbReference>
<protein>
    <submittedName>
        <fullName evidence="5">AraC family transcriptional regulator</fullName>
    </submittedName>
</protein>